<accession>A0AAV4JDC8</accession>
<evidence type="ECO:0000313" key="2">
    <source>
        <dbReference type="Proteomes" id="UP000762676"/>
    </source>
</evidence>
<proteinExistence type="predicted"/>
<reference evidence="1 2" key="1">
    <citation type="journal article" date="2021" name="Elife">
        <title>Chloroplast acquisition without the gene transfer in kleptoplastic sea slugs, Plakobranchus ocellatus.</title>
        <authorList>
            <person name="Maeda T."/>
            <person name="Takahashi S."/>
            <person name="Yoshida T."/>
            <person name="Shimamura S."/>
            <person name="Takaki Y."/>
            <person name="Nagai Y."/>
            <person name="Toyoda A."/>
            <person name="Suzuki Y."/>
            <person name="Arimoto A."/>
            <person name="Ishii H."/>
            <person name="Satoh N."/>
            <person name="Nishiyama T."/>
            <person name="Hasebe M."/>
            <person name="Maruyama T."/>
            <person name="Minagawa J."/>
            <person name="Obokata J."/>
            <person name="Shigenobu S."/>
        </authorList>
    </citation>
    <scope>NUCLEOTIDE SEQUENCE [LARGE SCALE GENOMIC DNA]</scope>
</reference>
<dbReference type="AlphaFoldDB" id="A0AAV4JDC8"/>
<gene>
    <name evidence="1" type="ORF">ElyMa_003304800</name>
</gene>
<dbReference type="EMBL" id="BMAT01006788">
    <property type="protein sequence ID" value="GFS20049.1"/>
    <property type="molecule type" value="Genomic_DNA"/>
</dbReference>
<keyword evidence="2" id="KW-1185">Reference proteome</keyword>
<sequence>MTAPAGLSEDTRCNPMLLPSVARGKKRVVISCELPLDQRNEQRIGTVMGVIPCFKMSKLDPAFHQLNVAPFPISSFVMIRYCLVVVKQQYAMFILDRHL</sequence>
<protein>
    <submittedName>
        <fullName evidence="1">Uncharacterized protein</fullName>
    </submittedName>
</protein>
<organism evidence="1 2">
    <name type="scientific">Elysia marginata</name>
    <dbReference type="NCBI Taxonomy" id="1093978"/>
    <lineage>
        <taxon>Eukaryota</taxon>
        <taxon>Metazoa</taxon>
        <taxon>Spiralia</taxon>
        <taxon>Lophotrochozoa</taxon>
        <taxon>Mollusca</taxon>
        <taxon>Gastropoda</taxon>
        <taxon>Heterobranchia</taxon>
        <taxon>Euthyneura</taxon>
        <taxon>Panpulmonata</taxon>
        <taxon>Sacoglossa</taxon>
        <taxon>Placobranchoidea</taxon>
        <taxon>Plakobranchidae</taxon>
        <taxon>Elysia</taxon>
    </lineage>
</organism>
<comment type="caution">
    <text evidence="1">The sequence shown here is derived from an EMBL/GenBank/DDBJ whole genome shotgun (WGS) entry which is preliminary data.</text>
</comment>
<name>A0AAV4JDC8_9GAST</name>
<evidence type="ECO:0000313" key="1">
    <source>
        <dbReference type="EMBL" id="GFS20049.1"/>
    </source>
</evidence>
<dbReference type="Proteomes" id="UP000762676">
    <property type="component" value="Unassembled WGS sequence"/>
</dbReference>